<reference evidence="2 3" key="1">
    <citation type="submission" date="2019-04" db="EMBL/GenBank/DDBJ databases">
        <authorList>
            <person name="Hwang J.C."/>
        </authorList>
    </citation>
    <scope>NUCLEOTIDE SEQUENCE [LARGE SCALE GENOMIC DNA]</scope>
    <source>
        <strain evidence="2 3">IMCC35002</strain>
    </source>
</reference>
<dbReference type="CDD" id="cd02440">
    <property type="entry name" value="AdoMet_MTases"/>
    <property type="match status" value="1"/>
</dbReference>
<evidence type="ECO:0000313" key="2">
    <source>
        <dbReference type="EMBL" id="TKB58314.1"/>
    </source>
</evidence>
<dbReference type="GO" id="GO:0008168">
    <property type="term" value="F:methyltransferase activity"/>
    <property type="evidence" value="ECO:0007669"/>
    <property type="project" value="UniProtKB-KW"/>
</dbReference>
<protein>
    <submittedName>
        <fullName evidence="2">Class I SAM-dependent methyltransferase</fullName>
    </submittedName>
</protein>
<dbReference type="Pfam" id="PF13649">
    <property type="entry name" value="Methyltransf_25"/>
    <property type="match status" value="1"/>
</dbReference>
<keyword evidence="3" id="KW-1185">Reference proteome</keyword>
<feature type="domain" description="Methyltransferase" evidence="1">
    <location>
        <begin position="39"/>
        <end position="129"/>
    </location>
</feature>
<gene>
    <name evidence="2" type="ORF">FCL42_00755</name>
</gene>
<dbReference type="EMBL" id="SWCJ01000001">
    <property type="protein sequence ID" value="TKB58314.1"/>
    <property type="molecule type" value="Genomic_DNA"/>
</dbReference>
<organism evidence="2 3">
    <name type="scientific">Ferrimonas aestuarii</name>
    <dbReference type="NCBI Taxonomy" id="2569539"/>
    <lineage>
        <taxon>Bacteria</taxon>
        <taxon>Pseudomonadati</taxon>
        <taxon>Pseudomonadota</taxon>
        <taxon>Gammaproteobacteria</taxon>
        <taxon>Alteromonadales</taxon>
        <taxon>Ferrimonadaceae</taxon>
        <taxon>Ferrimonas</taxon>
    </lineage>
</organism>
<accession>A0A4U1BV07</accession>
<comment type="caution">
    <text evidence="2">The sequence shown here is derived from an EMBL/GenBank/DDBJ whole genome shotgun (WGS) entry which is preliminary data.</text>
</comment>
<sequence>MNSNDVIWRQYYDKALSRPHHPRTAQAASLNQSDCMVAIDCGCGTGSDVDYLLDRKYQVHGFDINPVAVSLCKQRFGNHPSLHLSEASFDDFEYPEAGVIVANSSLLFAEPKKLSAIWKRISTALVKGGVFAGNFMGPDDTWATNYRSSTAPISEKQLQKMFTEFEIVRWDEQNEAGMTSLGRPKHWHSFSVTAIKR</sequence>
<dbReference type="SUPFAM" id="SSF53335">
    <property type="entry name" value="S-adenosyl-L-methionine-dependent methyltransferases"/>
    <property type="match status" value="1"/>
</dbReference>
<dbReference type="InterPro" id="IPR029063">
    <property type="entry name" value="SAM-dependent_MTases_sf"/>
</dbReference>
<dbReference type="Proteomes" id="UP000305675">
    <property type="component" value="Unassembled WGS sequence"/>
</dbReference>
<dbReference type="OrthoDB" id="9804086at2"/>
<dbReference type="RefSeq" id="WP_136861462.1">
    <property type="nucleotide sequence ID" value="NZ_SWCJ01000001.1"/>
</dbReference>
<proteinExistence type="predicted"/>
<evidence type="ECO:0000259" key="1">
    <source>
        <dbReference type="Pfam" id="PF13649"/>
    </source>
</evidence>
<evidence type="ECO:0000313" key="3">
    <source>
        <dbReference type="Proteomes" id="UP000305675"/>
    </source>
</evidence>
<keyword evidence="2" id="KW-0489">Methyltransferase</keyword>
<dbReference type="AlphaFoldDB" id="A0A4U1BV07"/>
<dbReference type="Gene3D" id="3.40.50.150">
    <property type="entry name" value="Vaccinia Virus protein VP39"/>
    <property type="match status" value="1"/>
</dbReference>
<dbReference type="InterPro" id="IPR041698">
    <property type="entry name" value="Methyltransf_25"/>
</dbReference>
<dbReference type="GO" id="GO:0032259">
    <property type="term" value="P:methylation"/>
    <property type="evidence" value="ECO:0007669"/>
    <property type="project" value="UniProtKB-KW"/>
</dbReference>
<name>A0A4U1BV07_9GAMM</name>
<keyword evidence="2" id="KW-0808">Transferase</keyword>